<evidence type="ECO:0000256" key="1">
    <source>
        <dbReference type="SAM" id="MobiDB-lite"/>
    </source>
</evidence>
<organism evidence="2 3">
    <name type="scientific">Volvox africanus</name>
    <dbReference type="NCBI Taxonomy" id="51714"/>
    <lineage>
        <taxon>Eukaryota</taxon>
        <taxon>Viridiplantae</taxon>
        <taxon>Chlorophyta</taxon>
        <taxon>core chlorophytes</taxon>
        <taxon>Chlorophyceae</taxon>
        <taxon>CS clade</taxon>
        <taxon>Chlamydomonadales</taxon>
        <taxon>Volvocaceae</taxon>
        <taxon>Volvox</taxon>
    </lineage>
</organism>
<accession>A0ABQ5SEM9</accession>
<keyword evidence="3" id="KW-1185">Reference proteome</keyword>
<proteinExistence type="predicted"/>
<dbReference type="Proteomes" id="UP001165090">
    <property type="component" value="Unassembled WGS sequence"/>
</dbReference>
<name>A0ABQ5SEM9_9CHLO</name>
<evidence type="ECO:0000313" key="2">
    <source>
        <dbReference type="EMBL" id="GLI68249.1"/>
    </source>
</evidence>
<reference evidence="2 3" key="1">
    <citation type="journal article" date="2023" name="IScience">
        <title>Expanded male sex-determining region conserved during the evolution of homothallism in the green alga Volvox.</title>
        <authorList>
            <person name="Yamamoto K."/>
            <person name="Matsuzaki R."/>
            <person name="Mahakham W."/>
            <person name="Heman W."/>
            <person name="Sekimoto H."/>
            <person name="Kawachi M."/>
            <person name="Minakuchi Y."/>
            <person name="Toyoda A."/>
            <person name="Nozaki H."/>
        </authorList>
    </citation>
    <scope>NUCLEOTIDE SEQUENCE [LARGE SCALE GENOMIC DNA]</scope>
    <source>
        <strain evidence="2 3">NIES-4468</strain>
    </source>
</reference>
<protein>
    <submittedName>
        <fullName evidence="2">Uncharacterized protein</fullName>
    </submittedName>
</protein>
<sequence length="459" mass="46769">CPQDASSSQAVHRSAWNQRETDSHMSVLARSQWFCSLVQDALPDLSVDTASGELCWQGVPLTSTPVLDRYMAAAVCAVCLAAREQVTILAKPNLSPSQPSWSASPPTQKTVQLLSALQEALLLRLLPNLVACKAPLAGRAAAAAGGGSYLGQSTALEAVPCVTSAPGGGGNRAAGLLMNAHPAAALLCCAVADLAVAASESVAGAPYLSTTGGPANRDNHPNRVPRAADNAPGDGRVGDEPLKRLVTLCCEALAGFAEIEKEAEAGARGSGSGLSVGQVAASHTLRTVCVALASDLGACGDGEVRQKMDGETCGEGMRSGKPGSGGVAGVLQMMLDVVCAAPQRLGTVLRQHLHALLLPALLGACAVQMSPENYAAAAARCIATMRGDSPTNLRNQTCTATAVLPPSLTVTSAVREAVATLAGLDARHVAAADWPLGCFPPCSPRRCWPRGIGQPGSGR</sequence>
<evidence type="ECO:0000313" key="3">
    <source>
        <dbReference type="Proteomes" id="UP001165090"/>
    </source>
</evidence>
<feature type="non-terminal residue" evidence="2">
    <location>
        <position position="1"/>
    </location>
</feature>
<feature type="region of interest" description="Disordered" evidence="1">
    <location>
        <begin position="209"/>
        <end position="236"/>
    </location>
</feature>
<gene>
    <name evidence="2" type="ORF">VaNZ11_012600</name>
</gene>
<dbReference type="EMBL" id="BSDZ01000079">
    <property type="protein sequence ID" value="GLI68249.1"/>
    <property type="molecule type" value="Genomic_DNA"/>
</dbReference>
<comment type="caution">
    <text evidence="2">The sequence shown here is derived from an EMBL/GenBank/DDBJ whole genome shotgun (WGS) entry which is preliminary data.</text>
</comment>